<accession>A0A8D9CPT6</accession>
<dbReference type="NCBIfam" id="NF000539">
    <property type="entry name" value="plantaricin"/>
    <property type="match status" value="1"/>
</dbReference>
<reference evidence="1" key="1">
    <citation type="submission" date="2021-07" db="EMBL/GenBank/DDBJ databases">
        <authorList>
            <person name="Abdelhamid G A."/>
        </authorList>
    </citation>
    <scope>NUCLEOTIDE SEQUENCE</scope>
</reference>
<proteinExistence type="predicted"/>
<dbReference type="GO" id="GO:0050830">
    <property type="term" value="P:defense response to Gram-positive bacterium"/>
    <property type="evidence" value="ECO:0007669"/>
    <property type="project" value="InterPro"/>
</dbReference>
<gene>
    <name evidence="1" type="primary">amyA1</name>
</gene>
<protein>
    <submittedName>
        <fullName evidence="1">Amyloliquecidin GF610 alpha</fullName>
    </submittedName>
</protein>
<dbReference type="Pfam" id="PF14867">
    <property type="entry name" value="Lantibiotic_a"/>
    <property type="match status" value="1"/>
</dbReference>
<dbReference type="InterPro" id="IPR029243">
    <property type="entry name" value="Lantibiotic_alpha"/>
</dbReference>
<dbReference type="AlphaFoldDB" id="A0A8D9CPT6"/>
<name>A0A8D9CPT6_BACVE</name>
<evidence type="ECO:0000313" key="1">
    <source>
        <dbReference type="EMBL" id="CAG7845855.1"/>
    </source>
</evidence>
<dbReference type="EMBL" id="OU374729">
    <property type="protein sequence ID" value="CAG7845855.1"/>
    <property type="molecule type" value="Genomic_DNA"/>
</dbReference>
<organism evidence="1">
    <name type="scientific">Bacillus velezensis</name>
    <dbReference type="NCBI Taxonomy" id="492670"/>
    <lineage>
        <taxon>Bacteria</taxon>
        <taxon>Bacillati</taxon>
        <taxon>Bacillota</taxon>
        <taxon>Bacilli</taxon>
        <taxon>Bacillales</taxon>
        <taxon>Bacillaceae</taxon>
        <taxon>Bacillus</taxon>
        <taxon>Bacillus amyloliquefaciens group</taxon>
    </lineage>
</organism>
<sequence length="43" mass="4723">MEELSDDEMEMLAGGCAWYDISCKLGNKGAWCTLTVECQSSCN</sequence>